<dbReference type="GO" id="GO:0005789">
    <property type="term" value="C:endoplasmic reticulum membrane"/>
    <property type="evidence" value="ECO:0007669"/>
    <property type="project" value="UniProtKB-SubCell"/>
</dbReference>
<evidence type="ECO:0000256" key="5">
    <source>
        <dbReference type="ARBA" id="ARBA00022824"/>
    </source>
</evidence>
<dbReference type="PANTHER" id="PTHR23284">
    <property type="entry name" value="PROLACTIN REGULATORY ELEMENT BINDING PROTEIN"/>
    <property type="match status" value="1"/>
</dbReference>
<keyword evidence="2 10" id="KW-0853">WD repeat</keyword>
<comment type="similarity">
    <text evidence="10">Belongs to the WD repeat SEC12 family.</text>
</comment>
<protein>
    <recommendedName>
        <fullName evidence="10">Guanine nucleotide-exchange factor SEC12</fullName>
    </recommendedName>
</protein>
<keyword evidence="1 10" id="KW-0813">Transport</keyword>
<evidence type="ECO:0000313" key="12">
    <source>
        <dbReference type="EMBL" id="KAF2457292.1"/>
    </source>
</evidence>
<dbReference type="Proteomes" id="UP000799766">
    <property type="component" value="Unassembled WGS sequence"/>
</dbReference>
<feature type="compositionally biased region" description="Low complexity" evidence="11">
    <location>
        <begin position="407"/>
        <end position="420"/>
    </location>
</feature>
<feature type="region of interest" description="Disordered" evidence="11">
    <location>
        <begin position="401"/>
        <end position="460"/>
    </location>
</feature>
<comment type="subcellular location">
    <subcellularLocation>
        <location evidence="10">Endoplasmic reticulum membrane</location>
        <topology evidence="10">Single-pass type II membrane protein</topology>
    </subcellularLocation>
    <subcellularLocation>
        <location evidence="10">Golgi apparatus membrane</location>
        <topology evidence="10">Single-pass type II membrane protein</topology>
    </subcellularLocation>
</comment>
<evidence type="ECO:0000256" key="8">
    <source>
        <dbReference type="ARBA" id="ARBA00022989"/>
    </source>
</evidence>
<dbReference type="GO" id="GO:0005085">
    <property type="term" value="F:guanyl-nucleotide exchange factor activity"/>
    <property type="evidence" value="ECO:0007669"/>
    <property type="project" value="InterPro"/>
</dbReference>
<evidence type="ECO:0000256" key="11">
    <source>
        <dbReference type="SAM" id="MobiDB-lite"/>
    </source>
</evidence>
<dbReference type="GO" id="GO:0000139">
    <property type="term" value="C:Golgi membrane"/>
    <property type="evidence" value="ECO:0007669"/>
    <property type="project" value="UniProtKB-SubCell"/>
</dbReference>
<comment type="function">
    <text evidence="10">Guanine nucleotide-exchange factor (GEF) required for the formation or budding of transport vesicles from the ER.</text>
</comment>
<evidence type="ECO:0000256" key="9">
    <source>
        <dbReference type="ARBA" id="ARBA00023136"/>
    </source>
</evidence>
<keyword evidence="7 10" id="KW-0653">Protein transport</keyword>
<feature type="transmembrane region" description="Helical" evidence="10">
    <location>
        <begin position="502"/>
        <end position="524"/>
    </location>
</feature>
<feature type="compositionally biased region" description="Basic residues" evidence="11">
    <location>
        <begin position="423"/>
        <end position="433"/>
    </location>
</feature>
<sequence>MTPPVSFTKTTLSYPVYAADFDPYNRGYLVVGGGGGEGRSGVGNKITLLDVTSRATISIAAEIELSSNEDSVMSLANLASKDGLITFAGINSAESAQKAGKNEHFRTFTIQYPERKKASEKAEKAENKPQGHIEFENKCALFKKASTKNDEGAYQRVFRLSPAFRRESGSKRIGAIATGFAKPAEVVIFSATTAAPTAADVILRAELPENAEANDLDIAERSEGSFIVTYAVDCDVYQTNITYDFGTRKPVGQLKEPRMCYSFPYPDVFASAGRPRIRAIRFLTPDYLLLLGNHQNRSGSELFVLRIFDTGPAELVLQKRLPRHVKAGVSLDVCVLDADPVTGARQIVVAVAGQDVSISVYTIEYLGSKRDTLSKFRKFNTMQNVHPLQMTKICFAPFHRPGAVPAPSSQPSKQEPSSSERSPKKKRKGKSKGRSSEPKDTKPATVVTSDPPAASSLPPASGQQFIRLASISMGNTVVVDTFTLVPHSKQNRYILSGSEPTLFSPAVAAVVTSIFVFLVNLFLLQGYFDVQAGGPGMSHVALMPKEWRVALGEATKNMGVQVPGDRFAQVDVAGGEAEEGLI</sequence>
<accession>A0A6A6P0N1</accession>
<dbReference type="GO" id="GO:0003400">
    <property type="term" value="P:regulation of COPII vesicle coating"/>
    <property type="evidence" value="ECO:0007669"/>
    <property type="project" value="UniProtKB-UniRule"/>
</dbReference>
<gene>
    <name evidence="12" type="ORF">BDY21DRAFT_304478</name>
</gene>
<keyword evidence="3 10" id="KW-0812">Transmembrane</keyword>
<evidence type="ECO:0000256" key="6">
    <source>
        <dbReference type="ARBA" id="ARBA00022892"/>
    </source>
</evidence>
<proteinExistence type="inferred from homology"/>
<dbReference type="EMBL" id="MU001681">
    <property type="protein sequence ID" value="KAF2457292.1"/>
    <property type="molecule type" value="Genomic_DNA"/>
</dbReference>
<dbReference type="OrthoDB" id="16538at2759"/>
<organism evidence="12 13">
    <name type="scientific">Lineolata rhizophorae</name>
    <dbReference type="NCBI Taxonomy" id="578093"/>
    <lineage>
        <taxon>Eukaryota</taxon>
        <taxon>Fungi</taxon>
        <taxon>Dikarya</taxon>
        <taxon>Ascomycota</taxon>
        <taxon>Pezizomycotina</taxon>
        <taxon>Dothideomycetes</taxon>
        <taxon>Dothideomycetes incertae sedis</taxon>
        <taxon>Lineolatales</taxon>
        <taxon>Lineolataceae</taxon>
        <taxon>Lineolata</taxon>
    </lineage>
</organism>
<dbReference type="PANTHER" id="PTHR23284:SF0">
    <property type="entry name" value="PROLACTIN REGULATORY ELEMENT-BINDING PROTEIN"/>
    <property type="match status" value="1"/>
</dbReference>
<keyword evidence="6" id="KW-0931">ER-Golgi transport</keyword>
<evidence type="ECO:0000256" key="1">
    <source>
        <dbReference type="ARBA" id="ARBA00022448"/>
    </source>
</evidence>
<dbReference type="Gene3D" id="2.130.10.10">
    <property type="entry name" value="YVTN repeat-like/Quinoprotein amine dehydrogenase"/>
    <property type="match status" value="1"/>
</dbReference>
<dbReference type="AlphaFoldDB" id="A0A6A6P0N1"/>
<keyword evidence="9 10" id="KW-0472">Membrane</keyword>
<feature type="compositionally biased region" description="Low complexity" evidence="11">
    <location>
        <begin position="449"/>
        <end position="460"/>
    </location>
</feature>
<keyword evidence="4 10" id="KW-0677">Repeat</keyword>
<evidence type="ECO:0000256" key="10">
    <source>
        <dbReference type="RuleBase" id="RU369019"/>
    </source>
</evidence>
<evidence type="ECO:0000256" key="2">
    <source>
        <dbReference type="ARBA" id="ARBA00022574"/>
    </source>
</evidence>
<keyword evidence="8 10" id="KW-1133">Transmembrane helix</keyword>
<name>A0A6A6P0N1_9PEZI</name>
<reference evidence="12" key="1">
    <citation type="journal article" date="2020" name="Stud. Mycol.">
        <title>101 Dothideomycetes genomes: a test case for predicting lifestyles and emergence of pathogens.</title>
        <authorList>
            <person name="Haridas S."/>
            <person name="Albert R."/>
            <person name="Binder M."/>
            <person name="Bloem J."/>
            <person name="Labutti K."/>
            <person name="Salamov A."/>
            <person name="Andreopoulos B."/>
            <person name="Baker S."/>
            <person name="Barry K."/>
            <person name="Bills G."/>
            <person name="Bluhm B."/>
            <person name="Cannon C."/>
            <person name="Castanera R."/>
            <person name="Culley D."/>
            <person name="Daum C."/>
            <person name="Ezra D."/>
            <person name="Gonzalez J."/>
            <person name="Henrissat B."/>
            <person name="Kuo A."/>
            <person name="Liang C."/>
            <person name="Lipzen A."/>
            <person name="Lutzoni F."/>
            <person name="Magnuson J."/>
            <person name="Mondo S."/>
            <person name="Nolan M."/>
            <person name="Ohm R."/>
            <person name="Pangilinan J."/>
            <person name="Park H.-J."/>
            <person name="Ramirez L."/>
            <person name="Alfaro M."/>
            <person name="Sun H."/>
            <person name="Tritt A."/>
            <person name="Yoshinaga Y."/>
            <person name="Zwiers L.-H."/>
            <person name="Turgeon B."/>
            <person name="Goodwin S."/>
            <person name="Spatafora J."/>
            <person name="Crous P."/>
            <person name="Grigoriev I."/>
        </authorList>
    </citation>
    <scope>NUCLEOTIDE SEQUENCE</scope>
    <source>
        <strain evidence="12">ATCC 16933</strain>
    </source>
</reference>
<evidence type="ECO:0000256" key="4">
    <source>
        <dbReference type="ARBA" id="ARBA00022737"/>
    </source>
</evidence>
<dbReference type="InterPro" id="IPR045260">
    <property type="entry name" value="Sec12-like"/>
</dbReference>
<keyword evidence="13" id="KW-1185">Reference proteome</keyword>
<dbReference type="InterPro" id="IPR015943">
    <property type="entry name" value="WD40/YVTN_repeat-like_dom_sf"/>
</dbReference>
<dbReference type="GO" id="GO:0015031">
    <property type="term" value="P:protein transport"/>
    <property type="evidence" value="ECO:0007669"/>
    <property type="project" value="UniProtKB-KW"/>
</dbReference>
<dbReference type="GO" id="GO:0006888">
    <property type="term" value="P:endoplasmic reticulum to Golgi vesicle-mediated transport"/>
    <property type="evidence" value="ECO:0007669"/>
    <property type="project" value="UniProtKB-UniRule"/>
</dbReference>
<evidence type="ECO:0000256" key="7">
    <source>
        <dbReference type="ARBA" id="ARBA00022927"/>
    </source>
</evidence>
<evidence type="ECO:0000313" key="13">
    <source>
        <dbReference type="Proteomes" id="UP000799766"/>
    </source>
</evidence>
<evidence type="ECO:0000256" key="3">
    <source>
        <dbReference type="ARBA" id="ARBA00022692"/>
    </source>
</evidence>
<keyword evidence="5 10" id="KW-0256">Endoplasmic reticulum</keyword>